<keyword evidence="1" id="KW-0805">Transcription regulation</keyword>
<dbReference type="SUPFAM" id="SSF47413">
    <property type="entry name" value="lambda repressor-like DNA-binding domains"/>
    <property type="match status" value="1"/>
</dbReference>
<dbReference type="SMART" id="SM00354">
    <property type="entry name" value="HTH_LACI"/>
    <property type="match status" value="1"/>
</dbReference>
<dbReference type="EMBL" id="JAMDMX010000037">
    <property type="protein sequence ID" value="MCY9693611.1"/>
    <property type="molecule type" value="Genomic_DNA"/>
</dbReference>
<dbReference type="PROSITE" id="PS00356">
    <property type="entry name" value="HTH_LACI_1"/>
    <property type="match status" value="1"/>
</dbReference>
<dbReference type="Gene3D" id="1.10.260.40">
    <property type="entry name" value="lambda repressor-like DNA-binding domains"/>
    <property type="match status" value="1"/>
</dbReference>
<sequence length="341" mass="38777">MVTIKDIANKAQVSSATVSRVLNNDMTLQVAEETRQRIIEVAKQLDYRKTKSRANKNLEIEAEKKQNIGLVIWGSEQLESSDPYFMFIRQGIGKECAKQGITVDKVMFMDDFDMNIAEELDGLIVIGKVHIDLLRQSTQIPHIVSIDYVLDDEYDSVMFDLRKATRHAMDHLFQLGHQRIGYIGGISYIRTLEGKVYNIDVRQKEYEAIMREKEWFEPAHLFVDDWRTEQGYLLMKKALELDDRPTAFLIGSDPMAIAALKALQESDIKVPDEIAIVSFDDIPLASFVSPPLTTVRVLTEDMGVTAVKLLVDRFNGRDVPLHVTIPTKLIIRESCGTKIES</sequence>
<dbReference type="Pfam" id="PF00356">
    <property type="entry name" value="LacI"/>
    <property type="match status" value="1"/>
</dbReference>
<proteinExistence type="predicted"/>
<evidence type="ECO:0000313" key="6">
    <source>
        <dbReference type="Proteomes" id="UP001527099"/>
    </source>
</evidence>
<evidence type="ECO:0000256" key="2">
    <source>
        <dbReference type="ARBA" id="ARBA00023125"/>
    </source>
</evidence>
<dbReference type="SUPFAM" id="SSF53822">
    <property type="entry name" value="Periplasmic binding protein-like I"/>
    <property type="match status" value="1"/>
</dbReference>
<dbReference type="RefSeq" id="WP_268615254.1">
    <property type="nucleotide sequence ID" value="NZ_JAMDMX010000037.1"/>
</dbReference>
<name>A0ABT4GBP3_9BACL</name>
<evidence type="ECO:0000313" key="5">
    <source>
        <dbReference type="EMBL" id="MCY9693611.1"/>
    </source>
</evidence>
<evidence type="ECO:0000259" key="4">
    <source>
        <dbReference type="PROSITE" id="PS50932"/>
    </source>
</evidence>
<dbReference type="GO" id="GO:0003677">
    <property type="term" value="F:DNA binding"/>
    <property type="evidence" value="ECO:0007669"/>
    <property type="project" value="UniProtKB-KW"/>
</dbReference>
<dbReference type="InterPro" id="IPR028082">
    <property type="entry name" value="Peripla_BP_I"/>
</dbReference>
<dbReference type="PROSITE" id="PS50932">
    <property type="entry name" value="HTH_LACI_2"/>
    <property type="match status" value="1"/>
</dbReference>
<dbReference type="InterPro" id="IPR000843">
    <property type="entry name" value="HTH_LacI"/>
</dbReference>
<dbReference type="InterPro" id="IPR046335">
    <property type="entry name" value="LacI/GalR-like_sensor"/>
</dbReference>
<comment type="caution">
    <text evidence="5">The sequence shown here is derived from an EMBL/GenBank/DDBJ whole genome shotgun (WGS) entry which is preliminary data.</text>
</comment>
<accession>A0ABT4GBP3</accession>
<dbReference type="PANTHER" id="PTHR30146:SF149">
    <property type="entry name" value="HTH-TYPE TRANSCRIPTIONAL REGULATOR EBGR"/>
    <property type="match status" value="1"/>
</dbReference>
<dbReference type="PRINTS" id="PR00036">
    <property type="entry name" value="HTHLACI"/>
</dbReference>
<evidence type="ECO:0000256" key="3">
    <source>
        <dbReference type="ARBA" id="ARBA00023163"/>
    </source>
</evidence>
<keyword evidence="3" id="KW-0804">Transcription</keyword>
<dbReference type="CDD" id="cd01392">
    <property type="entry name" value="HTH_LacI"/>
    <property type="match status" value="1"/>
</dbReference>
<feature type="domain" description="HTH lacI-type" evidence="4">
    <location>
        <begin position="2"/>
        <end position="58"/>
    </location>
</feature>
<dbReference type="CDD" id="cd01544">
    <property type="entry name" value="PBP1_GalR"/>
    <property type="match status" value="1"/>
</dbReference>
<dbReference type="Pfam" id="PF13377">
    <property type="entry name" value="Peripla_BP_3"/>
    <property type="match status" value="1"/>
</dbReference>
<evidence type="ECO:0000256" key="1">
    <source>
        <dbReference type="ARBA" id="ARBA00023015"/>
    </source>
</evidence>
<keyword evidence="6" id="KW-1185">Reference proteome</keyword>
<keyword evidence="2 5" id="KW-0238">DNA-binding</keyword>
<dbReference type="PANTHER" id="PTHR30146">
    <property type="entry name" value="LACI-RELATED TRANSCRIPTIONAL REPRESSOR"/>
    <property type="match status" value="1"/>
</dbReference>
<gene>
    <name evidence="5" type="ORF">M5X19_11985</name>
</gene>
<protein>
    <submittedName>
        <fullName evidence="5">LacI family DNA-binding transcriptional regulator</fullName>
    </submittedName>
</protein>
<dbReference type="InterPro" id="IPR010982">
    <property type="entry name" value="Lambda_DNA-bd_dom_sf"/>
</dbReference>
<dbReference type="Proteomes" id="UP001527099">
    <property type="component" value="Unassembled WGS sequence"/>
</dbReference>
<organism evidence="5 6">
    <name type="scientific">Paenibacillus alginolyticus</name>
    <dbReference type="NCBI Taxonomy" id="59839"/>
    <lineage>
        <taxon>Bacteria</taxon>
        <taxon>Bacillati</taxon>
        <taxon>Bacillota</taxon>
        <taxon>Bacilli</taxon>
        <taxon>Bacillales</taxon>
        <taxon>Paenibacillaceae</taxon>
        <taxon>Paenibacillus</taxon>
    </lineage>
</organism>
<reference evidence="5 6" key="1">
    <citation type="submission" date="2022-05" db="EMBL/GenBank/DDBJ databases">
        <title>Genome Sequencing of Bee-Associated Microbes.</title>
        <authorList>
            <person name="Dunlap C."/>
        </authorList>
    </citation>
    <scope>NUCLEOTIDE SEQUENCE [LARGE SCALE GENOMIC DNA]</scope>
    <source>
        <strain evidence="5 6">NRRL B-14421</strain>
    </source>
</reference>
<dbReference type="Gene3D" id="3.40.50.2300">
    <property type="match status" value="2"/>
</dbReference>